<reference evidence="2 3" key="1">
    <citation type="journal article" date="2019" name="Int. J. Syst. Evol. Microbiol.">
        <title>The Global Catalogue of Microorganisms (GCM) 10K type strain sequencing project: providing services to taxonomists for standard genome sequencing and annotation.</title>
        <authorList>
            <consortium name="The Broad Institute Genomics Platform"/>
            <consortium name="The Broad Institute Genome Sequencing Center for Infectious Disease"/>
            <person name="Wu L."/>
            <person name="Ma J."/>
        </authorList>
    </citation>
    <scope>NUCLEOTIDE SEQUENCE [LARGE SCALE GENOMIC DNA]</scope>
    <source>
        <strain evidence="2 3">JCM 4542</strain>
    </source>
</reference>
<comment type="caution">
    <text evidence="2">The sequence shown here is derived from an EMBL/GenBank/DDBJ whole genome shotgun (WGS) entry which is preliminary data.</text>
</comment>
<keyword evidence="3" id="KW-1185">Reference proteome</keyword>
<protein>
    <submittedName>
        <fullName evidence="2">Uncharacterized protein</fullName>
    </submittedName>
</protein>
<name>A0ABN3TKS8_9ACTN</name>
<evidence type="ECO:0000256" key="1">
    <source>
        <dbReference type="SAM" id="MobiDB-lite"/>
    </source>
</evidence>
<organism evidence="2 3">
    <name type="scientific">Streptomyces luteosporeus</name>
    <dbReference type="NCBI Taxonomy" id="173856"/>
    <lineage>
        <taxon>Bacteria</taxon>
        <taxon>Bacillati</taxon>
        <taxon>Actinomycetota</taxon>
        <taxon>Actinomycetes</taxon>
        <taxon>Kitasatosporales</taxon>
        <taxon>Streptomycetaceae</taxon>
        <taxon>Streptomyces</taxon>
    </lineage>
</organism>
<gene>
    <name evidence="2" type="ORF">GCM10010315_02990</name>
</gene>
<accession>A0ABN3TKS8</accession>
<feature type="region of interest" description="Disordered" evidence="1">
    <location>
        <begin position="61"/>
        <end position="93"/>
    </location>
</feature>
<dbReference type="EMBL" id="BAAASL010000001">
    <property type="protein sequence ID" value="GAA2707779.1"/>
    <property type="molecule type" value="Genomic_DNA"/>
</dbReference>
<evidence type="ECO:0000313" key="3">
    <source>
        <dbReference type="Proteomes" id="UP001500886"/>
    </source>
</evidence>
<proteinExistence type="predicted"/>
<sequence>MVYLPGTATDVPPVAAEAGAAAGPATDTSAAAKAPATAALRMTFTGYPLEEANRWTRNMFAQSARIPKGQEWPGNPVRKWPTGAGPARHTVEP</sequence>
<dbReference type="Proteomes" id="UP001500886">
    <property type="component" value="Unassembled WGS sequence"/>
</dbReference>
<evidence type="ECO:0000313" key="2">
    <source>
        <dbReference type="EMBL" id="GAA2707779.1"/>
    </source>
</evidence>